<keyword evidence="3" id="KW-1185">Reference proteome</keyword>
<dbReference type="InterPro" id="IPR015867">
    <property type="entry name" value="N-reg_PII/ATP_PRibTrfase_C"/>
</dbReference>
<dbReference type="EMBL" id="MSFL01000007">
    <property type="protein sequence ID" value="PWY86734.1"/>
    <property type="molecule type" value="Genomic_DNA"/>
</dbReference>
<dbReference type="InterPro" id="IPR036069">
    <property type="entry name" value="DUF34/NIF3_sf"/>
</dbReference>
<accession>A0A317WJV7</accession>
<sequence length="85" mass="9416">LPPSGLSACKSAIFAAGAGRYPDGKYTECCWTTSGRGQFRPRKATNPAIGRVGELEFTEEVWVEGLKRAHPYEQPSYSVSRMEEF</sequence>
<dbReference type="Proteomes" id="UP000247233">
    <property type="component" value="Unassembled WGS sequence"/>
</dbReference>
<dbReference type="AlphaFoldDB" id="A0A317WJV7"/>
<feature type="non-terminal residue" evidence="2">
    <location>
        <position position="1"/>
    </location>
</feature>
<reference evidence="2 3" key="1">
    <citation type="submission" date="2016-12" db="EMBL/GenBank/DDBJ databases">
        <title>The genomes of Aspergillus section Nigri reveals drivers in fungal speciation.</title>
        <authorList>
            <consortium name="DOE Joint Genome Institute"/>
            <person name="Vesth T.C."/>
            <person name="Nybo J."/>
            <person name="Theobald S."/>
            <person name="Brandl J."/>
            <person name="Frisvad J.C."/>
            <person name="Nielsen K.F."/>
            <person name="Lyhne E.K."/>
            <person name="Kogle M.E."/>
            <person name="Kuo A."/>
            <person name="Riley R."/>
            <person name="Clum A."/>
            <person name="Nolan M."/>
            <person name="Lipzen A."/>
            <person name="Salamov A."/>
            <person name="Henrissat B."/>
            <person name="Wiebenga A."/>
            <person name="De Vries R.P."/>
            <person name="Grigoriev I.V."/>
            <person name="Mortensen U.H."/>
            <person name="Andersen M.R."/>
            <person name="Baker S.E."/>
        </authorList>
    </citation>
    <scope>NUCLEOTIDE SEQUENCE [LARGE SCALE GENOMIC DNA]</scope>
    <source>
        <strain evidence="2 3">CBS 117.55</strain>
    </source>
</reference>
<dbReference type="PANTHER" id="PTHR41774:SF1">
    <property type="entry name" value="NGG1P INTERACTING FACTOR NIF3"/>
    <property type="match status" value="1"/>
</dbReference>
<dbReference type="VEuPathDB" id="FungiDB:BO70DRAFT_287949"/>
<dbReference type="OrthoDB" id="15981at2759"/>
<organism evidence="2 3">
    <name type="scientific">Aspergillus heteromorphus CBS 117.55</name>
    <dbReference type="NCBI Taxonomy" id="1448321"/>
    <lineage>
        <taxon>Eukaryota</taxon>
        <taxon>Fungi</taxon>
        <taxon>Dikarya</taxon>
        <taxon>Ascomycota</taxon>
        <taxon>Pezizomycotina</taxon>
        <taxon>Eurotiomycetes</taxon>
        <taxon>Eurotiomycetidae</taxon>
        <taxon>Eurotiales</taxon>
        <taxon>Aspergillaceae</taxon>
        <taxon>Aspergillus</taxon>
        <taxon>Aspergillus subgen. Circumdati</taxon>
    </lineage>
</organism>
<comment type="caution">
    <text evidence="2">The sequence shown here is derived from an EMBL/GenBank/DDBJ whole genome shotgun (WGS) entry which is preliminary data.</text>
</comment>
<dbReference type="RefSeq" id="XP_025400966.1">
    <property type="nucleotide sequence ID" value="XM_025539265.1"/>
</dbReference>
<evidence type="ECO:0000313" key="3">
    <source>
        <dbReference type="Proteomes" id="UP000247233"/>
    </source>
</evidence>
<protein>
    <recommendedName>
        <fullName evidence="1">ATP phosphoribosyltransferase</fullName>
    </recommendedName>
</protein>
<evidence type="ECO:0000256" key="1">
    <source>
        <dbReference type="ARBA" id="ARBA00020998"/>
    </source>
</evidence>
<gene>
    <name evidence="2" type="ORF">BO70DRAFT_287949</name>
</gene>
<dbReference type="GeneID" id="37061502"/>
<name>A0A317WJV7_9EURO</name>
<proteinExistence type="predicted"/>
<dbReference type="SUPFAM" id="SSF102705">
    <property type="entry name" value="NIF3 (NGG1p interacting factor 3)-like"/>
    <property type="match status" value="1"/>
</dbReference>
<dbReference type="Gene3D" id="3.30.70.120">
    <property type="match status" value="1"/>
</dbReference>
<evidence type="ECO:0000313" key="2">
    <source>
        <dbReference type="EMBL" id="PWY86734.1"/>
    </source>
</evidence>
<dbReference type="STRING" id="1448321.A0A317WJV7"/>
<dbReference type="PANTHER" id="PTHR41774">
    <property type="match status" value="1"/>
</dbReference>